<dbReference type="GO" id="GO:0050660">
    <property type="term" value="F:flavin adenine dinucleotide binding"/>
    <property type="evidence" value="ECO:0007669"/>
    <property type="project" value="InterPro"/>
</dbReference>
<dbReference type="OrthoDB" id="9798188at2"/>
<dbReference type="InterPro" id="IPR051676">
    <property type="entry name" value="UPF0053_domain"/>
</dbReference>
<accession>Q5FLB0</accession>
<dbReference type="InterPro" id="IPR036318">
    <property type="entry name" value="FAD-bd_PCMH-like_sf"/>
</dbReference>
<sequence length="287" mass="32666">MSSDPGAGNLFDRLKNRLSGEKKEKSKDHLEKEIINLHDNHKIDDTEFSMLEGILDFQGKTAREVMVPRTDAFMVDADVSFQDNLNEILREPYSRIPVYKKDKDKIVGIIHIRSVLRKAREKGFKNLDYEDVMTEPLFAPETAELGDLLIEMQQTQRQLAILVDEYGGVTGLATIEDLIEEIVGDIDDEVDHTEVLYNQIAPNKYIIYGKMPLDDFNEQFGTDLKMEDVDTVAGYVINTLKVIPAKGEKLTVDIGNDMTLTTRRMKGSRLLTVLLSINKKKEEDIKD</sequence>
<dbReference type="HOGENOM" id="CLU_015237_3_0_9"/>
<dbReference type="EMBL" id="CP000033">
    <property type="protein sequence ID" value="AAV42514.1"/>
    <property type="molecule type" value="Genomic_DNA"/>
</dbReference>
<dbReference type="SUPFAM" id="SSF54631">
    <property type="entry name" value="CBS-domain pair"/>
    <property type="match status" value="1"/>
</dbReference>
<dbReference type="Pfam" id="PF00571">
    <property type="entry name" value="CBS"/>
    <property type="match status" value="2"/>
</dbReference>
<evidence type="ECO:0000313" key="6">
    <source>
        <dbReference type="Proteomes" id="UP000006381"/>
    </source>
</evidence>
<dbReference type="STRING" id="272621.LBA0635"/>
<dbReference type="Gene3D" id="3.30.465.10">
    <property type="match status" value="1"/>
</dbReference>
<dbReference type="Proteomes" id="UP000006381">
    <property type="component" value="Chromosome"/>
</dbReference>
<dbReference type="RefSeq" id="WP_003546472.1">
    <property type="nucleotide sequence ID" value="NC_006814.3"/>
</dbReference>
<keyword evidence="6" id="KW-1185">Reference proteome</keyword>
<dbReference type="FunFam" id="3.10.580.10:FF:000002">
    <property type="entry name" value="Magnesium/cobalt efflux protein CorC"/>
    <property type="match status" value="1"/>
</dbReference>
<dbReference type="PANTHER" id="PTHR43099:SF2">
    <property type="entry name" value="UPF0053 PROTEIN YRKA"/>
    <property type="match status" value="1"/>
</dbReference>
<keyword evidence="1" id="KW-0677">Repeat</keyword>
<dbReference type="PANTHER" id="PTHR43099">
    <property type="entry name" value="UPF0053 PROTEIN YRKA"/>
    <property type="match status" value="1"/>
</dbReference>
<dbReference type="InterPro" id="IPR000644">
    <property type="entry name" value="CBS_dom"/>
</dbReference>
<dbReference type="PROSITE" id="PS51371">
    <property type="entry name" value="CBS"/>
    <property type="match status" value="2"/>
</dbReference>
<evidence type="ECO:0000256" key="3">
    <source>
        <dbReference type="PROSITE-ProRule" id="PRU00703"/>
    </source>
</evidence>
<dbReference type="InterPro" id="IPR046342">
    <property type="entry name" value="CBS_dom_sf"/>
</dbReference>
<proteinExistence type="predicted"/>
<dbReference type="SMART" id="SM01091">
    <property type="entry name" value="CorC_HlyC"/>
    <property type="match status" value="1"/>
</dbReference>
<evidence type="ECO:0000256" key="1">
    <source>
        <dbReference type="ARBA" id="ARBA00022737"/>
    </source>
</evidence>
<organism evidence="6">
    <name type="scientific">Lactobacillus acidophilus (strain ATCC 700396 / NCK56 / N2 / NCFM)</name>
    <dbReference type="NCBI Taxonomy" id="272621"/>
    <lineage>
        <taxon>Bacteria</taxon>
        <taxon>Bacillati</taxon>
        <taxon>Bacillota</taxon>
        <taxon>Bacilli</taxon>
        <taxon>Lactobacillales</taxon>
        <taxon>Lactobacillaceae</taxon>
        <taxon>Lactobacillus</taxon>
    </lineage>
</organism>
<dbReference type="PATRIC" id="fig|272621.13.peg.607"/>
<dbReference type="eggNOG" id="COG1253">
    <property type="taxonomic scope" value="Bacteria"/>
</dbReference>
<dbReference type="InterPro" id="IPR044751">
    <property type="entry name" value="Ion_transp-like_CBS"/>
</dbReference>
<evidence type="ECO:0000256" key="2">
    <source>
        <dbReference type="ARBA" id="ARBA00023122"/>
    </source>
</evidence>
<dbReference type="InterPro" id="IPR016169">
    <property type="entry name" value="FAD-bd_PCMH_sub2"/>
</dbReference>
<dbReference type="Pfam" id="PF03471">
    <property type="entry name" value="CorC_HlyC"/>
    <property type="match status" value="1"/>
</dbReference>
<dbReference type="Gene3D" id="3.10.580.10">
    <property type="entry name" value="CBS-domain"/>
    <property type="match status" value="1"/>
</dbReference>
<gene>
    <name evidence="5" type="ordered locus">LBA0635</name>
</gene>
<dbReference type="CDD" id="cd04590">
    <property type="entry name" value="CBS_pair_CorC_HlyC_assoc"/>
    <property type="match status" value="1"/>
</dbReference>
<evidence type="ECO:0000313" key="5">
    <source>
        <dbReference type="EMBL" id="AAV42514.1"/>
    </source>
</evidence>
<dbReference type="KEGG" id="lac:LBA0635"/>
<feature type="domain" description="CBS" evidence="4">
    <location>
        <begin position="66"/>
        <end position="127"/>
    </location>
</feature>
<protein>
    <submittedName>
        <fullName evidence="5">Transporter protein-putative hemolysin</fullName>
    </submittedName>
</protein>
<feature type="domain" description="CBS" evidence="4">
    <location>
        <begin position="132"/>
        <end position="189"/>
    </location>
</feature>
<dbReference type="BioCyc" id="LACI272621:G1G49-660-MONOMER"/>
<keyword evidence="2 3" id="KW-0129">CBS domain</keyword>
<dbReference type="AlphaFoldDB" id="Q5FLB0"/>
<dbReference type="InterPro" id="IPR005170">
    <property type="entry name" value="Transptr-assoc_dom"/>
</dbReference>
<reference evidence="5 6" key="1">
    <citation type="journal article" date="2005" name="Proc. Natl. Acad. Sci. U.S.A.">
        <title>Complete genome sequence of the probiotic lactic acid bacterium Lactobacillus acidophilus NCFM.</title>
        <authorList>
            <person name="Altermann E."/>
            <person name="Russell W.M."/>
            <person name="Azcarate-Peril M.A."/>
            <person name="Barrangou R."/>
            <person name="Buck B.L."/>
            <person name="McAuliffe O."/>
            <person name="Souther N."/>
            <person name="Dobson A."/>
            <person name="Duong T."/>
            <person name="Callanan M."/>
            <person name="Lick S."/>
            <person name="Hamrick A."/>
            <person name="Cano R."/>
            <person name="Klaenhammer T.R."/>
        </authorList>
    </citation>
    <scope>NUCLEOTIDE SEQUENCE [LARGE SCALE GENOMIC DNA]</scope>
    <source>
        <strain evidence="6">ATCC 700396 / NCK56 / N2 / NCFM</strain>
    </source>
</reference>
<dbReference type="SUPFAM" id="SSF56176">
    <property type="entry name" value="FAD-binding/transporter-associated domain-like"/>
    <property type="match status" value="1"/>
</dbReference>
<name>Q5FLB0_LACAC</name>
<evidence type="ECO:0000259" key="4">
    <source>
        <dbReference type="PROSITE" id="PS51371"/>
    </source>
</evidence>